<feature type="transmembrane region" description="Helical" evidence="1">
    <location>
        <begin position="117"/>
        <end position="137"/>
    </location>
</feature>
<keyword evidence="3" id="KW-1185">Reference proteome</keyword>
<feature type="transmembrane region" description="Helical" evidence="1">
    <location>
        <begin position="7"/>
        <end position="27"/>
    </location>
</feature>
<dbReference type="RefSeq" id="WP_058483256.1">
    <property type="nucleotide sequence ID" value="NZ_CAAAII010000014.1"/>
</dbReference>
<evidence type="ECO:0000256" key="1">
    <source>
        <dbReference type="SAM" id="Phobius"/>
    </source>
</evidence>
<organism evidence="2 3">
    <name type="scientific">Legionella spiritensis</name>
    <dbReference type="NCBI Taxonomy" id="452"/>
    <lineage>
        <taxon>Bacteria</taxon>
        <taxon>Pseudomonadati</taxon>
        <taxon>Pseudomonadota</taxon>
        <taxon>Gammaproteobacteria</taxon>
        <taxon>Legionellales</taxon>
        <taxon>Legionellaceae</taxon>
        <taxon>Legionella</taxon>
    </lineage>
</organism>
<proteinExistence type="predicted"/>
<sequence>MRVSRCLWQGAISGIIAGIVFAFFLYMGGMLETLGSMINMPTKTGGFLVHAIVSIVSGIAFVLIFGWLIHSWAWAIIMGLLFGFGMWVAGPMTFLPYFSAGEPLFSKWNIAAIQQNIPPLVGHLVYGFVLGVVYYAFKRHRK</sequence>
<evidence type="ECO:0008006" key="4">
    <source>
        <dbReference type="Google" id="ProtNLM"/>
    </source>
</evidence>
<evidence type="ECO:0000313" key="3">
    <source>
        <dbReference type="Proteomes" id="UP000054877"/>
    </source>
</evidence>
<dbReference type="EMBL" id="LNYX01000013">
    <property type="protein sequence ID" value="KTD64537.1"/>
    <property type="molecule type" value="Genomic_DNA"/>
</dbReference>
<dbReference type="OrthoDB" id="5644717at2"/>
<keyword evidence="1" id="KW-0812">Transmembrane</keyword>
<dbReference type="STRING" id="452.Lspi_1344"/>
<keyword evidence="1" id="KW-1133">Transmembrane helix</keyword>
<accession>A0A0W0Z5Y3</accession>
<dbReference type="Proteomes" id="UP000054877">
    <property type="component" value="Unassembled WGS sequence"/>
</dbReference>
<name>A0A0W0Z5Y3_LEGSP</name>
<gene>
    <name evidence="2" type="ORF">Lspi_1344</name>
</gene>
<feature type="transmembrane region" description="Helical" evidence="1">
    <location>
        <begin position="76"/>
        <end position="97"/>
    </location>
</feature>
<reference evidence="2 3" key="1">
    <citation type="submission" date="2015-11" db="EMBL/GenBank/DDBJ databases">
        <title>Genomic analysis of 38 Legionella species identifies large and diverse effector repertoires.</title>
        <authorList>
            <person name="Burstein D."/>
            <person name="Amaro F."/>
            <person name="Zusman T."/>
            <person name="Lifshitz Z."/>
            <person name="Cohen O."/>
            <person name="Gilbert J.A."/>
            <person name="Pupko T."/>
            <person name="Shuman H.A."/>
            <person name="Segal G."/>
        </authorList>
    </citation>
    <scope>NUCLEOTIDE SEQUENCE [LARGE SCALE GENOMIC DNA]</scope>
    <source>
        <strain evidence="2 3">Mt.St.Helens-9</strain>
    </source>
</reference>
<dbReference type="PATRIC" id="fig|452.5.peg.1484"/>
<evidence type="ECO:0000313" key="2">
    <source>
        <dbReference type="EMBL" id="KTD64537.1"/>
    </source>
</evidence>
<comment type="caution">
    <text evidence="2">The sequence shown here is derived from an EMBL/GenBank/DDBJ whole genome shotgun (WGS) entry which is preliminary data.</text>
</comment>
<feature type="transmembrane region" description="Helical" evidence="1">
    <location>
        <begin position="47"/>
        <end position="69"/>
    </location>
</feature>
<protein>
    <recommendedName>
        <fullName evidence="4">Transmembrane protein</fullName>
    </recommendedName>
</protein>
<keyword evidence="1" id="KW-0472">Membrane</keyword>
<dbReference type="AlphaFoldDB" id="A0A0W0Z5Y3"/>